<comment type="similarity">
    <text evidence="2">Belongs to the phosphoglycerate mutase family. BPG-dependent PGAM subfamily.</text>
</comment>
<dbReference type="EC" id="3.1.3.16" evidence="3"/>
<dbReference type="InterPro" id="IPR029033">
    <property type="entry name" value="His_PPase_superfam"/>
</dbReference>
<dbReference type="CDD" id="cd07067">
    <property type="entry name" value="HP_PGM_like"/>
    <property type="match status" value="1"/>
</dbReference>
<reference evidence="12 13" key="1">
    <citation type="journal article" date="2023" name="Sci. Data">
        <title>Genome assembly of the Korean intertidal mud-creeper Batillaria attramentaria.</title>
        <authorList>
            <person name="Patra A.K."/>
            <person name="Ho P.T."/>
            <person name="Jun S."/>
            <person name="Lee S.J."/>
            <person name="Kim Y."/>
            <person name="Won Y.J."/>
        </authorList>
    </citation>
    <scope>NUCLEOTIDE SEQUENCE [LARGE SCALE GENOMIC DNA]</scope>
    <source>
        <strain evidence="12">Wonlab-2016</strain>
    </source>
</reference>
<dbReference type="SUPFAM" id="SSF53254">
    <property type="entry name" value="Phosphoglycerate mutase-like"/>
    <property type="match status" value="1"/>
</dbReference>
<name>A0ABD0JQR4_9CAEN</name>
<evidence type="ECO:0000313" key="12">
    <source>
        <dbReference type="EMBL" id="KAK7477428.1"/>
    </source>
</evidence>
<evidence type="ECO:0000256" key="8">
    <source>
        <dbReference type="ARBA" id="ARBA00039765"/>
    </source>
</evidence>
<comment type="catalytic activity">
    <reaction evidence="11">
        <text>O-phospho-L-threonyl-[protein] + H2O = L-threonyl-[protein] + phosphate</text>
        <dbReference type="Rhea" id="RHEA:47004"/>
        <dbReference type="Rhea" id="RHEA-COMP:11060"/>
        <dbReference type="Rhea" id="RHEA-COMP:11605"/>
        <dbReference type="ChEBI" id="CHEBI:15377"/>
        <dbReference type="ChEBI" id="CHEBI:30013"/>
        <dbReference type="ChEBI" id="CHEBI:43474"/>
        <dbReference type="ChEBI" id="CHEBI:61977"/>
        <dbReference type="EC" id="3.1.3.16"/>
    </reaction>
</comment>
<evidence type="ECO:0000256" key="7">
    <source>
        <dbReference type="ARBA" id="ARBA00023136"/>
    </source>
</evidence>
<dbReference type="GO" id="GO:0005741">
    <property type="term" value="C:mitochondrial outer membrane"/>
    <property type="evidence" value="ECO:0007669"/>
    <property type="project" value="UniProtKB-SubCell"/>
</dbReference>
<proteinExistence type="inferred from homology"/>
<evidence type="ECO:0000256" key="4">
    <source>
        <dbReference type="ARBA" id="ARBA00022787"/>
    </source>
</evidence>
<keyword evidence="5" id="KW-0378">Hydrolase</keyword>
<keyword evidence="7" id="KW-0472">Membrane</keyword>
<evidence type="ECO:0000256" key="5">
    <source>
        <dbReference type="ARBA" id="ARBA00022801"/>
    </source>
</evidence>
<evidence type="ECO:0000256" key="10">
    <source>
        <dbReference type="ARBA" id="ARBA00047761"/>
    </source>
</evidence>
<evidence type="ECO:0000256" key="3">
    <source>
        <dbReference type="ARBA" id="ARBA00013081"/>
    </source>
</evidence>
<evidence type="ECO:0000256" key="2">
    <source>
        <dbReference type="ARBA" id="ARBA00006717"/>
    </source>
</evidence>
<dbReference type="Proteomes" id="UP001519460">
    <property type="component" value="Unassembled WGS sequence"/>
</dbReference>
<evidence type="ECO:0000256" key="1">
    <source>
        <dbReference type="ARBA" id="ARBA00004294"/>
    </source>
</evidence>
<dbReference type="PANTHER" id="PTHR20935:SF0">
    <property type="entry name" value="SERINE_THREONINE-PROTEIN PHOSPHATASE PGAM5, MITOCHONDRIAL"/>
    <property type="match status" value="1"/>
</dbReference>
<dbReference type="Gene3D" id="3.40.50.1240">
    <property type="entry name" value="Phosphoglycerate mutase-like"/>
    <property type="match status" value="1"/>
</dbReference>
<dbReference type="SMART" id="SM00855">
    <property type="entry name" value="PGAM"/>
    <property type="match status" value="1"/>
</dbReference>
<comment type="caution">
    <text evidence="12">The sequence shown here is derived from an EMBL/GenBank/DDBJ whole genome shotgun (WGS) entry which is preliminary data.</text>
</comment>
<dbReference type="EMBL" id="JACVVK020000350">
    <property type="protein sequence ID" value="KAK7477428.1"/>
    <property type="molecule type" value="Genomic_DNA"/>
</dbReference>
<dbReference type="InterPro" id="IPR051021">
    <property type="entry name" value="Mito_Ser/Thr_phosphatase"/>
</dbReference>
<protein>
    <recommendedName>
        <fullName evidence="8">Serine/threonine-protein phosphatase PGAM5, mitochondrial</fullName>
        <ecNumber evidence="3">3.1.3.16</ecNumber>
    </recommendedName>
    <alternativeName>
        <fullName evidence="9">Serine/threonine-protein phosphatase Pgam5, mitochondrial</fullName>
    </alternativeName>
</protein>
<organism evidence="12 13">
    <name type="scientific">Batillaria attramentaria</name>
    <dbReference type="NCBI Taxonomy" id="370345"/>
    <lineage>
        <taxon>Eukaryota</taxon>
        <taxon>Metazoa</taxon>
        <taxon>Spiralia</taxon>
        <taxon>Lophotrochozoa</taxon>
        <taxon>Mollusca</taxon>
        <taxon>Gastropoda</taxon>
        <taxon>Caenogastropoda</taxon>
        <taxon>Sorbeoconcha</taxon>
        <taxon>Cerithioidea</taxon>
        <taxon>Batillariidae</taxon>
        <taxon>Batillaria</taxon>
    </lineage>
</organism>
<dbReference type="InterPro" id="IPR013078">
    <property type="entry name" value="His_Pase_superF_clade-1"/>
</dbReference>
<dbReference type="PANTHER" id="PTHR20935">
    <property type="entry name" value="PHOSPHOGLYCERATE MUTASE-RELATED"/>
    <property type="match status" value="1"/>
</dbReference>
<comment type="catalytic activity">
    <reaction evidence="10">
        <text>O-phospho-L-seryl-[protein] + H2O = L-seryl-[protein] + phosphate</text>
        <dbReference type="Rhea" id="RHEA:20629"/>
        <dbReference type="Rhea" id="RHEA-COMP:9863"/>
        <dbReference type="Rhea" id="RHEA-COMP:11604"/>
        <dbReference type="ChEBI" id="CHEBI:15377"/>
        <dbReference type="ChEBI" id="CHEBI:29999"/>
        <dbReference type="ChEBI" id="CHEBI:43474"/>
        <dbReference type="ChEBI" id="CHEBI:83421"/>
        <dbReference type="EC" id="3.1.3.16"/>
    </reaction>
</comment>
<comment type="subcellular location">
    <subcellularLocation>
        <location evidence="1">Mitochondrion outer membrane</location>
    </subcellularLocation>
</comment>
<dbReference type="FunFam" id="3.40.50.1240:FF:000009">
    <property type="entry name" value="serine/threonine-protein phosphatase PGAM5, mitochondrial isoform X1"/>
    <property type="match status" value="1"/>
</dbReference>
<sequence length="288" mass="33345">MGWKTFHRLGRLAKSSRVQIITTSATVVVGLVLYERLRNERKVYADANFEQGSGDRIRWDYNWDRREPHSIVRPRKDGVSEEEYQQELKNRTPKATRHLILIRHGQYVDTEKRDENRILTALGREQAEITGERLRSLDLDYTRFITSTMARAMETGEIIYKHLPEIPVEVDDLLREGSPIAPEPPSSNWKPTHHQFYQDGSRIEAAFRKYFHRADVEQKGDSVEIIVCHANVIRYFVCRALQFPPEAWLRLSLAHCSLTQLSIRPSGRVSLRALGDSGHLPPTKITFT</sequence>
<gene>
    <name evidence="12" type="ORF">BaRGS_00031330</name>
</gene>
<dbReference type="GO" id="GO:0004722">
    <property type="term" value="F:protein serine/threonine phosphatase activity"/>
    <property type="evidence" value="ECO:0007669"/>
    <property type="project" value="UniProtKB-EC"/>
</dbReference>
<evidence type="ECO:0000256" key="6">
    <source>
        <dbReference type="ARBA" id="ARBA00023128"/>
    </source>
</evidence>
<dbReference type="Pfam" id="PF00300">
    <property type="entry name" value="His_Phos_1"/>
    <property type="match status" value="1"/>
</dbReference>
<evidence type="ECO:0000256" key="9">
    <source>
        <dbReference type="ARBA" id="ARBA00040722"/>
    </source>
</evidence>
<evidence type="ECO:0000313" key="13">
    <source>
        <dbReference type="Proteomes" id="UP001519460"/>
    </source>
</evidence>
<keyword evidence="6" id="KW-0496">Mitochondrion</keyword>
<keyword evidence="4" id="KW-1000">Mitochondrion outer membrane</keyword>
<evidence type="ECO:0000256" key="11">
    <source>
        <dbReference type="ARBA" id="ARBA00048336"/>
    </source>
</evidence>
<accession>A0ABD0JQR4</accession>
<dbReference type="AlphaFoldDB" id="A0ABD0JQR4"/>
<keyword evidence="13" id="KW-1185">Reference proteome</keyword>